<dbReference type="AlphaFoldDB" id="A0A398C989"/>
<dbReference type="EMBL" id="QXJC01000007">
    <property type="protein sequence ID" value="RID97388.1"/>
    <property type="molecule type" value="Genomic_DNA"/>
</dbReference>
<evidence type="ECO:0000313" key="2">
    <source>
        <dbReference type="Proteomes" id="UP000266302"/>
    </source>
</evidence>
<name>A0A398C989_9BURK</name>
<reference evidence="1 2" key="1">
    <citation type="submission" date="2018-09" db="EMBL/GenBank/DDBJ databases">
        <title>Draft genome of Simplicispira sp. NY-02.</title>
        <authorList>
            <person name="Im W.T."/>
        </authorList>
    </citation>
    <scope>NUCLEOTIDE SEQUENCE [LARGE SCALE GENOMIC DNA]</scope>
    <source>
        <strain evidence="1 2">NY-02</strain>
    </source>
</reference>
<accession>A0A398C989</accession>
<gene>
    <name evidence="1" type="ORF">D3F03_14030</name>
</gene>
<evidence type="ECO:0000313" key="1">
    <source>
        <dbReference type="EMBL" id="RID97388.1"/>
    </source>
</evidence>
<dbReference type="Proteomes" id="UP000266302">
    <property type="component" value="Unassembled WGS sequence"/>
</dbReference>
<comment type="caution">
    <text evidence="1">The sequence shown here is derived from an EMBL/GenBank/DDBJ whole genome shotgun (WGS) entry which is preliminary data.</text>
</comment>
<dbReference type="OrthoDB" id="8810904at2"/>
<protein>
    <submittedName>
        <fullName evidence="1">Uncharacterized protein</fullName>
    </submittedName>
</protein>
<organism evidence="1 2">
    <name type="scientific">Simplicispira hankyongi</name>
    <dbReference type="NCBI Taxonomy" id="2315688"/>
    <lineage>
        <taxon>Bacteria</taxon>
        <taxon>Pseudomonadati</taxon>
        <taxon>Pseudomonadota</taxon>
        <taxon>Betaproteobacteria</taxon>
        <taxon>Burkholderiales</taxon>
        <taxon>Comamonadaceae</taxon>
        <taxon>Simplicispira</taxon>
    </lineage>
</organism>
<keyword evidence="2" id="KW-1185">Reference proteome</keyword>
<proteinExistence type="predicted"/>
<sequence length="144" mass="15570">MLRVEKTTLGTFGEPELAGLINSRGWKSVLPDALDDQRLLLISDQLRDLLAGKGWDTNRGPGSAALPISLLLLSKAGVKRQGKGLNVEMGTLHEAMTLLSVTVDREIVSRMLHREDGTIGSELMESLRLLAQSNSEPVLPPCTA</sequence>